<evidence type="ECO:0008006" key="3">
    <source>
        <dbReference type="Google" id="ProtNLM"/>
    </source>
</evidence>
<comment type="caution">
    <text evidence="1">The sequence shown here is derived from an EMBL/GenBank/DDBJ whole genome shotgun (WGS) entry which is preliminary data.</text>
</comment>
<evidence type="ECO:0000313" key="1">
    <source>
        <dbReference type="EMBL" id="PZP40254.1"/>
    </source>
</evidence>
<dbReference type="AlphaFoldDB" id="A0A2W5EE13"/>
<gene>
    <name evidence="1" type="ORF">DI598_19430</name>
</gene>
<accession>A0A2W5EE13</accession>
<sequence length="166" mass="19206">YRKGDKATAYQAYINGINGHFSFINRSYSGVKGALNLYNTSPISSAAISNYLKGANVKQNETDLKLSDIMLQKYIAMWGWGFVETWVDLRKYHYQDTESGTTDTVYRTFNLPAPLYSLNNNLPVYRVRPHFTSEYTYNYTELQRVGALKNDYQTKEMWFSTLTVPQ</sequence>
<feature type="non-terminal residue" evidence="1">
    <location>
        <position position="1"/>
    </location>
</feature>
<dbReference type="SUPFAM" id="SSF48452">
    <property type="entry name" value="TPR-like"/>
    <property type="match status" value="1"/>
</dbReference>
<dbReference type="EMBL" id="QFOI01000617">
    <property type="protein sequence ID" value="PZP40254.1"/>
    <property type="molecule type" value="Genomic_DNA"/>
</dbReference>
<evidence type="ECO:0000313" key="2">
    <source>
        <dbReference type="Proteomes" id="UP000249645"/>
    </source>
</evidence>
<dbReference type="Proteomes" id="UP000249645">
    <property type="component" value="Unassembled WGS sequence"/>
</dbReference>
<organism evidence="1 2">
    <name type="scientific">Pseudopedobacter saltans</name>
    <dbReference type="NCBI Taxonomy" id="151895"/>
    <lineage>
        <taxon>Bacteria</taxon>
        <taxon>Pseudomonadati</taxon>
        <taxon>Bacteroidota</taxon>
        <taxon>Sphingobacteriia</taxon>
        <taxon>Sphingobacteriales</taxon>
        <taxon>Sphingobacteriaceae</taxon>
        <taxon>Pseudopedobacter</taxon>
    </lineage>
</organism>
<protein>
    <recommendedName>
        <fullName evidence="3">SusD/RagB family nutrient-binding outer membrane lipoprotein</fullName>
    </recommendedName>
</protein>
<proteinExistence type="predicted"/>
<dbReference type="Gene3D" id="1.20.120.840">
    <property type="entry name" value="SusD-like, tetratrico peptide repeats domain"/>
    <property type="match status" value="1"/>
</dbReference>
<reference evidence="1 2" key="1">
    <citation type="submission" date="2017-11" db="EMBL/GenBank/DDBJ databases">
        <title>Infants hospitalized years apart are colonized by the same room-sourced microbial strains.</title>
        <authorList>
            <person name="Brooks B."/>
            <person name="Olm M.R."/>
            <person name="Firek B.A."/>
            <person name="Baker R."/>
            <person name="Thomas B.C."/>
            <person name="Morowitz M.J."/>
            <person name="Banfield J.F."/>
        </authorList>
    </citation>
    <scope>NUCLEOTIDE SEQUENCE [LARGE SCALE GENOMIC DNA]</scope>
    <source>
        <strain evidence="1">S2_009_000_R2_76</strain>
    </source>
</reference>
<dbReference type="InterPro" id="IPR011990">
    <property type="entry name" value="TPR-like_helical_dom_sf"/>
</dbReference>
<name>A0A2W5EE13_9SPHI</name>